<dbReference type="PANTHER" id="PTHR13833:SF71">
    <property type="entry name" value="NHL DOMAIN-CONTAINING PROTEIN"/>
    <property type="match status" value="1"/>
</dbReference>
<feature type="region of interest" description="Disordered" evidence="1">
    <location>
        <begin position="28"/>
        <end position="68"/>
    </location>
</feature>
<dbReference type="Gene3D" id="2.120.10.30">
    <property type="entry name" value="TolB, C-terminal domain"/>
    <property type="match status" value="6"/>
</dbReference>
<accession>A0A561XKF7</accession>
<dbReference type="AlphaFoldDB" id="A0A561XKF7"/>
<feature type="compositionally biased region" description="Pro residues" evidence="1">
    <location>
        <begin position="36"/>
        <end position="47"/>
    </location>
</feature>
<dbReference type="RefSeq" id="WP_146871431.1">
    <property type="nucleotide sequence ID" value="NZ_VJWE01000014.1"/>
</dbReference>
<name>A0A561XKF7_ACIDE</name>
<reference evidence="2 3" key="1">
    <citation type="journal article" date="2015" name="Stand. Genomic Sci.">
        <title>Genomic Encyclopedia of Bacterial and Archaeal Type Strains, Phase III: the genomes of soil and plant-associated and newly described type strains.</title>
        <authorList>
            <person name="Whitman W.B."/>
            <person name="Woyke T."/>
            <person name="Klenk H.P."/>
            <person name="Zhou Y."/>
            <person name="Lilburn T.G."/>
            <person name="Beck B.J."/>
            <person name="De Vos P."/>
            <person name="Vandamme P."/>
            <person name="Eisen J.A."/>
            <person name="Garrity G."/>
            <person name="Hugenholtz P."/>
            <person name="Kyrpides N.C."/>
        </authorList>
    </citation>
    <scope>NUCLEOTIDE SEQUENCE [LARGE SCALE GENOMIC DNA]</scope>
    <source>
        <strain evidence="2 3">DSM 64</strain>
    </source>
</reference>
<dbReference type="Proteomes" id="UP000321485">
    <property type="component" value="Unassembled WGS sequence"/>
</dbReference>
<dbReference type="GeneID" id="51112040"/>
<evidence type="ECO:0000313" key="2">
    <source>
        <dbReference type="EMBL" id="TWG36598.1"/>
    </source>
</evidence>
<sequence length="740" mass="75136">MPDSSTCSRRRLSHSLWTSLAMSALVSCGGGSGGDAPPPPPPPPPATPLALLAGTTEGPGTQDGLGTAAKISTESGGMALAPNGDVLITDPGNQTIRRLAPTGQLSTWAGGGPTRSDASSEGPRYLDAAGTAARFNVPLAVAVDAAGNAYVADASNHLVRKIDAAGNVTTLAGKVGVCGNADGTGTAATLCSPTSIAVDREGNVFVSEWAPTLQDISLTPTGNPIRKITPAGVVTTVIFRASQYATPGFGSYNPDRLYPVNLATDSAGTLYAADPNDHVVRKYAPNGQATVLSGTVALNNAGYVDGAASAAKFGALQAIAIDRSNRVFVLDRYEGTPVREIAADGSVTTVRRADNCSFGPNMLPQPFCAGKHLAVDAEGRFLITENGPSDAYRTYAVVYRAPRAGAPDLQVGTASLAGHTDGRGSAARFDSPGALAVDKAGTLYVRDRNNAALRTVTSDGTVATLGRAKNPCAQMTGPINDVAFCGSAPLSIDGAGNIYSFDFKRILKTTPAGNVTVHADLSAQLDAIPGFLLQGLTGMVADIGGTVYAVSLQGVVFKVTPAGAVSVFAGNPNARGHADGPAASAQFSALGQMTIDAAGNVYVVDGRYHNITGIGPTVRKITPAGVVSTIAGRPDLPPALVDGPVASAQLTVDTGAAISDSHAWLAADASGNVYVTDPRNRVVRKIGADGQVSTLVGQRWNKGFAAGPLPGFIDEPTGIAVNGSTLYLSTSNALAAVKLP</sequence>
<dbReference type="SUPFAM" id="SSF63829">
    <property type="entry name" value="Calcium-dependent phosphotriesterase"/>
    <property type="match status" value="1"/>
</dbReference>
<dbReference type="PANTHER" id="PTHR13833">
    <property type="match status" value="1"/>
</dbReference>
<comment type="caution">
    <text evidence="2">The sequence shown here is derived from an EMBL/GenBank/DDBJ whole genome shotgun (WGS) entry which is preliminary data.</text>
</comment>
<dbReference type="SUPFAM" id="SSF50956">
    <property type="entry name" value="Thermostable phytase (3-phytase)"/>
    <property type="match status" value="1"/>
</dbReference>
<evidence type="ECO:0000256" key="1">
    <source>
        <dbReference type="SAM" id="MobiDB-lite"/>
    </source>
</evidence>
<dbReference type="SUPFAM" id="SSF63825">
    <property type="entry name" value="YWTD domain"/>
    <property type="match status" value="1"/>
</dbReference>
<evidence type="ECO:0008006" key="4">
    <source>
        <dbReference type="Google" id="ProtNLM"/>
    </source>
</evidence>
<protein>
    <recommendedName>
        <fullName evidence="4">NHL repeat-containing protein</fullName>
    </recommendedName>
</protein>
<organism evidence="2 3">
    <name type="scientific">Acidovorax delafieldii</name>
    <name type="common">Pseudomonas delafieldii</name>
    <dbReference type="NCBI Taxonomy" id="47920"/>
    <lineage>
        <taxon>Bacteria</taxon>
        <taxon>Pseudomonadati</taxon>
        <taxon>Pseudomonadota</taxon>
        <taxon>Betaproteobacteria</taxon>
        <taxon>Burkholderiales</taxon>
        <taxon>Comamonadaceae</taxon>
        <taxon>Acidovorax</taxon>
    </lineage>
</organism>
<gene>
    <name evidence="2" type="ORF">ATF69_2986</name>
</gene>
<evidence type="ECO:0000313" key="3">
    <source>
        <dbReference type="Proteomes" id="UP000321485"/>
    </source>
</evidence>
<dbReference type="EMBL" id="VJWE01000014">
    <property type="protein sequence ID" value="TWG36598.1"/>
    <property type="molecule type" value="Genomic_DNA"/>
</dbReference>
<dbReference type="InterPro" id="IPR011042">
    <property type="entry name" value="6-blade_b-propeller_TolB-like"/>
</dbReference>
<proteinExistence type="predicted"/>
<feature type="region of interest" description="Disordered" evidence="1">
    <location>
        <begin position="104"/>
        <end position="123"/>
    </location>
</feature>